<dbReference type="Proteomes" id="UP000430146">
    <property type="component" value="Unassembled WGS sequence"/>
</dbReference>
<dbReference type="RefSeq" id="WP_159231026.1">
    <property type="nucleotide sequence ID" value="NZ_CACSIP010000019.1"/>
</dbReference>
<dbReference type="EC" id="3.6.3.54" evidence="3"/>
<dbReference type="GO" id="GO:0016787">
    <property type="term" value="F:hydrolase activity"/>
    <property type="evidence" value="ECO:0007669"/>
    <property type="project" value="UniProtKB-KW"/>
</dbReference>
<keyword evidence="1" id="KW-0479">Metal-binding</keyword>
<gene>
    <name evidence="3" type="primary">ctpA_1</name>
    <name evidence="3" type="ORF">AELLOGFF_04435</name>
</gene>
<dbReference type="GO" id="GO:0046872">
    <property type="term" value="F:metal ion binding"/>
    <property type="evidence" value="ECO:0007669"/>
    <property type="project" value="UniProtKB-KW"/>
</dbReference>
<dbReference type="Pfam" id="PF00403">
    <property type="entry name" value="HMA"/>
    <property type="match status" value="1"/>
</dbReference>
<accession>A0A5S9QUC3</accession>
<proteinExistence type="predicted"/>
<dbReference type="PROSITE" id="PS50846">
    <property type="entry name" value="HMA_2"/>
    <property type="match status" value="1"/>
</dbReference>
<dbReference type="CDD" id="cd00371">
    <property type="entry name" value="HMA"/>
    <property type="match status" value="1"/>
</dbReference>
<evidence type="ECO:0000313" key="3">
    <source>
        <dbReference type="EMBL" id="CAA0122090.1"/>
    </source>
</evidence>
<evidence type="ECO:0000256" key="1">
    <source>
        <dbReference type="ARBA" id="ARBA00022723"/>
    </source>
</evidence>
<dbReference type="InterPro" id="IPR036163">
    <property type="entry name" value="HMA_dom_sf"/>
</dbReference>
<dbReference type="Gene3D" id="3.30.70.100">
    <property type="match status" value="1"/>
</dbReference>
<reference evidence="3 4" key="1">
    <citation type="submission" date="2019-11" db="EMBL/GenBank/DDBJ databases">
        <authorList>
            <person name="Holert J."/>
        </authorList>
    </citation>
    <scope>NUCLEOTIDE SEQUENCE [LARGE SCALE GENOMIC DNA]</scope>
    <source>
        <strain evidence="3">BC8_1</strain>
    </source>
</reference>
<protein>
    <submittedName>
        <fullName evidence="3">Copper-exporting P-type ATPase</fullName>
        <ecNumber evidence="3">3.6.3.54</ecNumber>
    </submittedName>
</protein>
<keyword evidence="4" id="KW-1185">Reference proteome</keyword>
<dbReference type="InterPro" id="IPR006121">
    <property type="entry name" value="HMA_dom"/>
</dbReference>
<dbReference type="EMBL" id="CACSIP010000019">
    <property type="protein sequence ID" value="CAA0122090.1"/>
    <property type="molecule type" value="Genomic_DNA"/>
</dbReference>
<dbReference type="InterPro" id="IPR017969">
    <property type="entry name" value="Heavy-metal-associated_CS"/>
</dbReference>
<sequence length="68" mass="6818">MESTTFTVAGMTCAGCASSVRAELTVIPGVVDVGIDLSKGTVTIDSAEPVDSLAVRVAVEEAGYQLAG</sequence>
<dbReference type="OrthoDB" id="9813965at2"/>
<evidence type="ECO:0000259" key="2">
    <source>
        <dbReference type="PROSITE" id="PS50846"/>
    </source>
</evidence>
<dbReference type="SUPFAM" id="SSF55008">
    <property type="entry name" value="HMA, heavy metal-associated domain"/>
    <property type="match status" value="1"/>
</dbReference>
<dbReference type="AlphaFoldDB" id="A0A5S9QUC3"/>
<keyword evidence="3" id="KW-0378">Hydrolase</keyword>
<feature type="domain" description="HMA" evidence="2">
    <location>
        <begin position="2"/>
        <end position="67"/>
    </location>
</feature>
<evidence type="ECO:0000313" key="4">
    <source>
        <dbReference type="Proteomes" id="UP000430146"/>
    </source>
</evidence>
<dbReference type="PROSITE" id="PS01047">
    <property type="entry name" value="HMA_1"/>
    <property type="match status" value="1"/>
</dbReference>
<name>A0A5S9QUC3_MYCVN</name>
<organism evidence="3 4">
    <name type="scientific">Mycolicibacterium vanbaalenii</name>
    <name type="common">Mycobacterium vanbaalenii</name>
    <dbReference type="NCBI Taxonomy" id="110539"/>
    <lineage>
        <taxon>Bacteria</taxon>
        <taxon>Bacillati</taxon>
        <taxon>Actinomycetota</taxon>
        <taxon>Actinomycetes</taxon>
        <taxon>Mycobacteriales</taxon>
        <taxon>Mycobacteriaceae</taxon>
        <taxon>Mycolicibacterium</taxon>
    </lineage>
</organism>